<gene>
    <name evidence="2" type="ORF">CUN67_00070</name>
</gene>
<proteinExistence type="predicted"/>
<dbReference type="RefSeq" id="WP_208713482.1">
    <property type="nucleotide sequence ID" value="NZ_CP024768.1"/>
</dbReference>
<dbReference type="Pfam" id="PF08808">
    <property type="entry name" value="RES"/>
    <property type="match status" value="1"/>
</dbReference>
<dbReference type="SMART" id="SM00953">
    <property type="entry name" value="RES"/>
    <property type="match status" value="1"/>
</dbReference>
<sequence>MPLCCTDCFNDTAIKQKIKDLGNIGYCSYCGGERVACVSPDKISDKFEFFSYCIEKNENASESYANLIQEQFHLFNNNIRNLNDLITDILGREYSTPTFKFKHDYNKHLELWTDFKDELKFRNRFFPNNSLYSTIFNYSKGSDAIFLELLGQLTRPLYAGRRELFRARISDKRLEAKDLHMPPPGSASGGRANPVGISYLYLAENIKTCIAEVRPSNSSSIWISSFELNKDLNVLDLTSPKKSVTVTSFEGDSVEEIINYVNLLENLSTELSKPILPDKSSIDYLPTQFICEFIKSVGKYDGIIFKSSFGEGNNFVFYSQEHFTITQPELFSVTRTTHEFSKQQLE</sequence>
<accession>A0A6B9FUU7</accession>
<reference evidence="2 3" key="1">
    <citation type="submission" date="2017-11" db="EMBL/GenBank/DDBJ databases">
        <title>Genome sequence of Pantoea cypripedii NE1.</title>
        <authorList>
            <person name="Nascimento F.X."/>
        </authorList>
    </citation>
    <scope>NUCLEOTIDE SEQUENCE [LARGE SCALE GENOMIC DNA]</scope>
    <source>
        <strain evidence="2 3">NE1</strain>
    </source>
</reference>
<dbReference type="Proteomes" id="UP000502005">
    <property type="component" value="Chromosome"/>
</dbReference>
<feature type="domain" description="RES" evidence="1">
    <location>
        <begin position="178"/>
        <end position="337"/>
    </location>
</feature>
<organism evidence="2 3">
    <name type="scientific">Pantoea cypripedii</name>
    <name type="common">Pectobacterium cypripedii</name>
    <name type="synonym">Erwinia cypripedii</name>
    <dbReference type="NCBI Taxonomy" id="55209"/>
    <lineage>
        <taxon>Bacteria</taxon>
        <taxon>Pseudomonadati</taxon>
        <taxon>Pseudomonadota</taxon>
        <taxon>Gammaproteobacteria</taxon>
        <taxon>Enterobacterales</taxon>
        <taxon>Erwiniaceae</taxon>
        <taxon>Pantoea</taxon>
    </lineage>
</organism>
<evidence type="ECO:0000313" key="3">
    <source>
        <dbReference type="Proteomes" id="UP000502005"/>
    </source>
</evidence>
<dbReference type="InterPro" id="IPR014914">
    <property type="entry name" value="RES_dom"/>
</dbReference>
<protein>
    <recommendedName>
        <fullName evidence="1">RES domain-containing protein</fullName>
    </recommendedName>
</protein>
<dbReference type="EMBL" id="CP024768">
    <property type="protein sequence ID" value="QGY27424.1"/>
    <property type="molecule type" value="Genomic_DNA"/>
</dbReference>
<evidence type="ECO:0000313" key="2">
    <source>
        <dbReference type="EMBL" id="QGY27424.1"/>
    </source>
</evidence>
<name>A0A6B9FUU7_PANCY</name>
<dbReference type="AlphaFoldDB" id="A0A6B9FUU7"/>
<evidence type="ECO:0000259" key="1">
    <source>
        <dbReference type="SMART" id="SM00953"/>
    </source>
</evidence>